<evidence type="ECO:0000259" key="3">
    <source>
        <dbReference type="Pfam" id="PF00487"/>
    </source>
</evidence>
<proteinExistence type="predicted"/>
<evidence type="ECO:0000313" key="5">
    <source>
        <dbReference type="Proteomes" id="UP001260072"/>
    </source>
</evidence>
<feature type="transmembrane region" description="Helical" evidence="2">
    <location>
        <begin position="210"/>
        <end position="228"/>
    </location>
</feature>
<organism evidence="4 5">
    <name type="scientific">Agromyces indicus</name>
    <dbReference type="NCBI Taxonomy" id="758919"/>
    <lineage>
        <taxon>Bacteria</taxon>
        <taxon>Bacillati</taxon>
        <taxon>Actinomycetota</taxon>
        <taxon>Actinomycetes</taxon>
        <taxon>Micrococcales</taxon>
        <taxon>Microbacteriaceae</taxon>
        <taxon>Agromyces</taxon>
    </lineage>
</organism>
<keyword evidence="2" id="KW-1133">Transmembrane helix</keyword>
<accession>A0ABU1FHT5</accession>
<feature type="region of interest" description="Disordered" evidence="1">
    <location>
        <begin position="1"/>
        <end position="24"/>
    </location>
</feature>
<dbReference type="Pfam" id="PF00487">
    <property type="entry name" value="FA_desaturase"/>
    <property type="match status" value="1"/>
</dbReference>
<evidence type="ECO:0000313" key="4">
    <source>
        <dbReference type="EMBL" id="MDR5690971.1"/>
    </source>
</evidence>
<protein>
    <submittedName>
        <fullName evidence="4">Acyl-CoA desaturase</fullName>
        <ecNumber evidence="4">1.14.19.-</ecNumber>
    </submittedName>
</protein>
<dbReference type="RefSeq" id="WP_310520270.1">
    <property type="nucleotide sequence ID" value="NZ_BAABBS010000004.1"/>
</dbReference>
<feature type="transmembrane region" description="Helical" evidence="2">
    <location>
        <begin position="176"/>
        <end position="198"/>
    </location>
</feature>
<dbReference type="PIRSF" id="PIRSF015921">
    <property type="entry name" value="FA_sphinglp_des"/>
    <property type="match status" value="1"/>
</dbReference>
<keyword evidence="4" id="KW-0560">Oxidoreductase</keyword>
<comment type="caution">
    <text evidence="4">The sequence shown here is derived from an EMBL/GenBank/DDBJ whole genome shotgun (WGS) entry which is preliminary data.</text>
</comment>
<sequence length="366" mass="40308">MTTLSPSAHLGAVRSTSPRGNRPAVTQSYSALSQVIKESGLLRRTPWFYGLLVGGLALALGGAIAGFVLLGDSWFQLLIAAALGIIFTQFAFFAHEASHRAVLSSGKANDRVGRVVATAVVGISYQWWMTKHTRHHANPNQVGKDPDIEFDTVSFTEESAAKQRGLIRWITQRQGWLFFPLLLLEGINLHVTSIRSLFERRVVPGRALELGLIGGRLALYVGVVFWFLPLGMAFAFLGVQLAVFGVYMGASFAPNHKGMPLVPAGAKLDFLSKQVLTSRNITGRWTSPLMGGLNHQVEHHLFPSMPRPHLGKARDIVREHCRSLDIPYTETTLMRSYGIVVEYLNRVGLAARDPFDCPAAGELRRR</sequence>
<keyword evidence="5" id="KW-1185">Reference proteome</keyword>
<dbReference type="PANTHER" id="PTHR19353:SF19">
    <property type="entry name" value="DELTA(5) FATTY ACID DESATURASE C-RELATED"/>
    <property type="match status" value="1"/>
</dbReference>
<gene>
    <name evidence="4" type="ORF">RH861_02730</name>
</gene>
<dbReference type="PANTHER" id="PTHR19353">
    <property type="entry name" value="FATTY ACID DESATURASE 2"/>
    <property type="match status" value="1"/>
</dbReference>
<feature type="domain" description="Fatty acid desaturase" evidence="3">
    <location>
        <begin position="73"/>
        <end position="331"/>
    </location>
</feature>
<dbReference type="CDD" id="cd03506">
    <property type="entry name" value="Delta6-FADS-like"/>
    <property type="match status" value="1"/>
</dbReference>
<evidence type="ECO:0000256" key="1">
    <source>
        <dbReference type="SAM" id="MobiDB-lite"/>
    </source>
</evidence>
<keyword evidence="2" id="KW-0472">Membrane</keyword>
<dbReference type="EC" id="1.14.19.-" evidence="4"/>
<dbReference type="InterPro" id="IPR012171">
    <property type="entry name" value="Fatty_acid_desaturase"/>
</dbReference>
<reference evidence="5" key="1">
    <citation type="submission" date="2023-07" db="EMBL/GenBank/DDBJ databases">
        <title>Description of three actinobacteria isolated from air of manufacturing shop in a pharmaceutical factory.</title>
        <authorList>
            <person name="Zhang D.-F."/>
        </authorList>
    </citation>
    <scope>NUCLEOTIDE SEQUENCE [LARGE SCALE GENOMIC DNA]</scope>
    <source>
        <strain evidence="5">CCTCC AB 2011122</strain>
    </source>
</reference>
<dbReference type="Proteomes" id="UP001260072">
    <property type="component" value="Unassembled WGS sequence"/>
</dbReference>
<keyword evidence="2" id="KW-0812">Transmembrane</keyword>
<dbReference type="InterPro" id="IPR005804">
    <property type="entry name" value="FA_desaturase_dom"/>
</dbReference>
<dbReference type="EMBL" id="JAVKGS010000001">
    <property type="protein sequence ID" value="MDR5690971.1"/>
    <property type="molecule type" value="Genomic_DNA"/>
</dbReference>
<feature type="transmembrane region" description="Helical" evidence="2">
    <location>
        <begin position="47"/>
        <end position="68"/>
    </location>
</feature>
<dbReference type="GO" id="GO:0016491">
    <property type="term" value="F:oxidoreductase activity"/>
    <property type="evidence" value="ECO:0007669"/>
    <property type="project" value="UniProtKB-KW"/>
</dbReference>
<feature type="compositionally biased region" description="Polar residues" evidence="1">
    <location>
        <begin position="14"/>
        <end position="24"/>
    </location>
</feature>
<feature type="transmembrane region" description="Helical" evidence="2">
    <location>
        <begin position="74"/>
        <end position="92"/>
    </location>
</feature>
<name>A0ABU1FHT5_9MICO</name>
<evidence type="ECO:0000256" key="2">
    <source>
        <dbReference type="SAM" id="Phobius"/>
    </source>
</evidence>